<dbReference type="Proteomes" id="UP000199055">
    <property type="component" value="Unassembled WGS sequence"/>
</dbReference>
<dbReference type="RefSeq" id="WP_143071724.1">
    <property type="nucleotide sequence ID" value="NZ_FOET01000001.1"/>
</dbReference>
<dbReference type="AlphaFoldDB" id="A0A1H8ZDE1"/>
<feature type="chain" id="PRO_5011486197" evidence="2">
    <location>
        <begin position="32"/>
        <end position="137"/>
    </location>
</feature>
<evidence type="ECO:0000313" key="3">
    <source>
        <dbReference type="EMBL" id="SEP62429.1"/>
    </source>
</evidence>
<protein>
    <submittedName>
        <fullName evidence="3">Uncharacterized protein</fullName>
    </submittedName>
</protein>
<feature type="signal peptide" evidence="2">
    <location>
        <begin position="1"/>
        <end position="31"/>
    </location>
</feature>
<keyword evidence="1" id="KW-0472">Membrane</keyword>
<feature type="transmembrane region" description="Helical" evidence="1">
    <location>
        <begin position="101"/>
        <end position="121"/>
    </location>
</feature>
<evidence type="ECO:0000256" key="1">
    <source>
        <dbReference type="SAM" id="Phobius"/>
    </source>
</evidence>
<accession>A0A1H8ZDE1</accession>
<gene>
    <name evidence="3" type="ORF">SAMN05216481_101470</name>
</gene>
<feature type="transmembrane region" description="Helical" evidence="1">
    <location>
        <begin position="49"/>
        <end position="67"/>
    </location>
</feature>
<dbReference type="EMBL" id="FOET01000001">
    <property type="protein sequence ID" value="SEP62429.1"/>
    <property type="molecule type" value="Genomic_DNA"/>
</dbReference>
<keyword evidence="2" id="KW-0732">Signal</keyword>
<keyword evidence="1" id="KW-0812">Transmembrane</keyword>
<dbReference type="PROSITE" id="PS51257">
    <property type="entry name" value="PROKAR_LIPOPROTEIN"/>
    <property type="match status" value="1"/>
</dbReference>
<evidence type="ECO:0000313" key="4">
    <source>
        <dbReference type="Proteomes" id="UP000199055"/>
    </source>
</evidence>
<keyword evidence="4" id="KW-1185">Reference proteome</keyword>
<name>A0A1H8ZDE1_9ACTN</name>
<reference evidence="3 4" key="1">
    <citation type="submission" date="2016-10" db="EMBL/GenBank/DDBJ databases">
        <authorList>
            <person name="de Groot N.N."/>
        </authorList>
    </citation>
    <scope>NUCLEOTIDE SEQUENCE [LARGE SCALE GENOMIC DNA]</scope>
    <source>
        <strain evidence="3 4">CGMCC 4.3519</strain>
    </source>
</reference>
<evidence type="ECO:0000256" key="2">
    <source>
        <dbReference type="SAM" id="SignalP"/>
    </source>
</evidence>
<sequence length="137" mass="14797">MNYARALKAAVVTAIATVACHLTMSAGFAWARGQEPDHPDDWSGLLEFGATVLATWMVMPLVLWIGMRVLGERRTWPQILLGTPLWIGVSSMYIDDVDRPGGLMPVPVLVLFVLAGTLLGAHDPGSVRNDEAGTERA</sequence>
<proteinExistence type="predicted"/>
<organism evidence="3 4">
    <name type="scientific">Streptomyces radiopugnans</name>
    <dbReference type="NCBI Taxonomy" id="403935"/>
    <lineage>
        <taxon>Bacteria</taxon>
        <taxon>Bacillati</taxon>
        <taxon>Actinomycetota</taxon>
        <taxon>Actinomycetes</taxon>
        <taxon>Kitasatosporales</taxon>
        <taxon>Streptomycetaceae</taxon>
        <taxon>Streptomyces</taxon>
    </lineage>
</organism>
<keyword evidence="1" id="KW-1133">Transmembrane helix</keyword>